<evidence type="ECO:0000256" key="6">
    <source>
        <dbReference type="ARBA" id="ARBA00023237"/>
    </source>
</evidence>
<dbReference type="Proteomes" id="UP001348817">
    <property type="component" value="Chromosome"/>
</dbReference>
<dbReference type="InterPro" id="IPR023997">
    <property type="entry name" value="TonB-dep_OMP_SusC/RagA_CS"/>
</dbReference>
<dbReference type="PROSITE" id="PS00018">
    <property type="entry name" value="EF_HAND_1"/>
    <property type="match status" value="1"/>
</dbReference>
<feature type="chain" id="PRO_5043874302" evidence="8">
    <location>
        <begin position="22"/>
        <end position="1078"/>
    </location>
</feature>
<dbReference type="NCBIfam" id="TIGR04057">
    <property type="entry name" value="SusC_RagA_signa"/>
    <property type="match status" value="1"/>
</dbReference>
<evidence type="ECO:0000313" key="11">
    <source>
        <dbReference type="Proteomes" id="UP001348817"/>
    </source>
</evidence>
<evidence type="ECO:0000256" key="4">
    <source>
        <dbReference type="ARBA" id="ARBA00022692"/>
    </source>
</evidence>
<dbReference type="InterPro" id="IPR036942">
    <property type="entry name" value="Beta-barrel_TonB_sf"/>
</dbReference>
<gene>
    <name evidence="10" type="ORF">FUAX_15260</name>
</gene>
<dbReference type="GO" id="GO:0009279">
    <property type="term" value="C:cell outer membrane"/>
    <property type="evidence" value="ECO:0007669"/>
    <property type="project" value="UniProtKB-SubCell"/>
</dbReference>
<dbReference type="Gene3D" id="2.60.40.1120">
    <property type="entry name" value="Carboxypeptidase-like, regulatory domain"/>
    <property type="match status" value="1"/>
</dbReference>
<dbReference type="SUPFAM" id="SSF56935">
    <property type="entry name" value="Porins"/>
    <property type="match status" value="1"/>
</dbReference>
<feature type="domain" description="TonB-dependent receptor plug" evidence="9">
    <location>
        <begin position="129"/>
        <end position="250"/>
    </location>
</feature>
<keyword evidence="6 7" id="KW-0998">Cell outer membrane</keyword>
<dbReference type="InterPro" id="IPR018247">
    <property type="entry name" value="EF_Hand_1_Ca_BS"/>
</dbReference>
<evidence type="ECO:0000256" key="2">
    <source>
        <dbReference type="ARBA" id="ARBA00022448"/>
    </source>
</evidence>
<dbReference type="InterPro" id="IPR037066">
    <property type="entry name" value="Plug_dom_sf"/>
</dbReference>
<name>A0AAU9D3T3_9BACT</name>
<dbReference type="KEGG" id="fax:FUAX_15260"/>
<dbReference type="Pfam" id="PF13715">
    <property type="entry name" value="CarbopepD_reg_2"/>
    <property type="match status" value="1"/>
</dbReference>
<dbReference type="EMBL" id="AP025314">
    <property type="protein sequence ID" value="BDD09094.1"/>
    <property type="molecule type" value="Genomic_DNA"/>
</dbReference>
<dbReference type="Pfam" id="PF07715">
    <property type="entry name" value="Plug"/>
    <property type="match status" value="1"/>
</dbReference>
<comment type="subcellular location">
    <subcellularLocation>
        <location evidence="1 7">Cell outer membrane</location>
        <topology evidence="1 7">Multi-pass membrane protein</topology>
    </subcellularLocation>
</comment>
<dbReference type="InterPro" id="IPR008969">
    <property type="entry name" value="CarboxyPept-like_regulatory"/>
</dbReference>
<keyword evidence="3 7" id="KW-1134">Transmembrane beta strand</keyword>
<keyword evidence="2 7" id="KW-0813">Transport</keyword>
<evidence type="ECO:0000259" key="9">
    <source>
        <dbReference type="Pfam" id="PF07715"/>
    </source>
</evidence>
<dbReference type="Gene3D" id="2.170.130.10">
    <property type="entry name" value="TonB-dependent receptor, plug domain"/>
    <property type="match status" value="1"/>
</dbReference>
<dbReference type="InterPro" id="IPR039426">
    <property type="entry name" value="TonB-dep_rcpt-like"/>
</dbReference>
<evidence type="ECO:0000256" key="3">
    <source>
        <dbReference type="ARBA" id="ARBA00022452"/>
    </source>
</evidence>
<keyword evidence="4 7" id="KW-0812">Transmembrane</keyword>
<reference evidence="10 11" key="1">
    <citation type="submission" date="2021-12" db="EMBL/GenBank/DDBJ databases">
        <title>Genome sequencing of bacteria with rrn-lacking chromosome and rrn-plasmid.</title>
        <authorList>
            <person name="Anda M."/>
            <person name="Iwasaki W."/>
        </authorList>
    </citation>
    <scope>NUCLEOTIDE SEQUENCE [LARGE SCALE GENOMIC DNA]</scope>
    <source>
        <strain evidence="10 11">DSM 100852</strain>
    </source>
</reference>
<dbReference type="AlphaFoldDB" id="A0AAU9D3T3"/>
<keyword evidence="8" id="KW-0732">Signal</keyword>
<evidence type="ECO:0000256" key="7">
    <source>
        <dbReference type="PROSITE-ProRule" id="PRU01360"/>
    </source>
</evidence>
<feature type="signal peptide" evidence="8">
    <location>
        <begin position="1"/>
        <end position="21"/>
    </location>
</feature>
<evidence type="ECO:0000313" key="10">
    <source>
        <dbReference type="EMBL" id="BDD09094.1"/>
    </source>
</evidence>
<keyword evidence="11" id="KW-1185">Reference proteome</keyword>
<comment type="similarity">
    <text evidence="7">Belongs to the TonB-dependent receptor family.</text>
</comment>
<accession>A0AAU9D3T3</accession>
<dbReference type="RefSeq" id="WP_338394311.1">
    <property type="nucleotide sequence ID" value="NZ_AP025314.1"/>
</dbReference>
<dbReference type="SUPFAM" id="SSF49464">
    <property type="entry name" value="Carboxypeptidase regulatory domain-like"/>
    <property type="match status" value="1"/>
</dbReference>
<organism evidence="10 11">
    <name type="scientific">Fulvitalea axinellae</name>
    <dbReference type="NCBI Taxonomy" id="1182444"/>
    <lineage>
        <taxon>Bacteria</taxon>
        <taxon>Pseudomonadati</taxon>
        <taxon>Bacteroidota</taxon>
        <taxon>Cytophagia</taxon>
        <taxon>Cytophagales</taxon>
        <taxon>Persicobacteraceae</taxon>
        <taxon>Fulvitalea</taxon>
    </lineage>
</organism>
<dbReference type="PROSITE" id="PS52016">
    <property type="entry name" value="TONB_DEPENDENT_REC_3"/>
    <property type="match status" value="1"/>
</dbReference>
<protein>
    <submittedName>
        <fullName evidence="10">SusC/RagA family TonB-linked outer membrane protein</fullName>
    </submittedName>
</protein>
<proteinExistence type="inferred from homology"/>
<dbReference type="InterPro" id="IPR023996">
    <property type="entry name" value="TonB-dep_OMP_SusC/RagA"/>
</dbReference>
<evidence type="ECO:0000256" key="5">
    <source>
        <dbReference type="ARBA" id="ARBA00023136"/>
    </source>
</evidence>
<evidence type="ECO:0000256" key="1">
    <source>
        <dbReference type="ARBA" id="ARBA00004571"/>
    </source>
</evidence>
<sequence length="1078" mass="120458">MKRITVIYIILCSIMALPAFAQKGMLVQGYVKDAVTGESLPGASIVEIDKEERFVSGAVTDLNGFFMIKLTEESARLRIGFVGYDTKVVAVNGRREINLDMDESNTKLETVVIQEERYTSDGMINFKDRATSIAQVKLEDLSPMGATSVSEMLQGGISGVDITMVSGDPGAGAQIRIRGTSTITGDREPLIILDGMPYDVEIDNNFDFNAADQRDFGALLSIPPSDIESIEILKDAASAAIWGAKAANGVIQVTTKRGRKIKPRLQYVYKGFVSEQPDAIPMLSGGDYVTYQTDSRFNVAGKFLPDGQFNELKQNRDWNLYHNYNQDTDWLGAITEQYAPTHDHNISISGGGDKARYHVSAGYLSQAGTTKGTNLDRYNIRANLDYNVSNRLKISTDFMYTRKDQDKNYYGDERAVAYQKMPNQSIYERDTANNLTGRYFLDSRPEAFEKLRNPLSSDRTGLYNPVAVINEARHKYIENRFRSVFRAKYSLRDDLEINTDISFDLVNGTTDKFMPYEASSADWSSSATNVSWRGSSESFYVQSLTRVLYMPKIGENHSLTISGTWGAGLNQSNSYSVTAGGLPSGEFNSPGAGGLAPAGLSAGDGQGRNVFGLLQGVYTYKQRYILHTGSRFDASSQFGPETTWGAFPFAAVAWQLGREPFMEDVEWLTDLKLKADIGVTGRAPGGFNHYSIYSAGGSYYTGNVVYPANAKLNNLKWERLVGLNVGMEASLWEDRLNFEVEYYEKNTEDLLWPLKVPTSSGYVSMTRNDGRMTNKGVDLSFRAIPVKTKDWRVEFSFNIAKNINAVEEVPDNFSLESGNVLENGQYATRVVEGNPIGGFYGYRYKGVYKTIDDAVVRDKNGEIVYDQSTGKPLNMLMGGSGNRYRFVGGDAMYEDINNDGLIDESDVVYLGSSNKDFSGGFGFRVNYKKFRISSRFVYAVGHDIVNLARMNSENMYETANQSQATMKRWRFPGDETDMPRAIYKVGYNWLGSDRFVEDGSYLRWRSLTVDYRFDKNWLKRFHATDLSVFFTALNLYTFTNYTGQDPEVPLGSDPYAFGMDRSTTPPSKSYQVGLTLIF</sequence>
<keyword evidence="5 7" id="KW-0472">Membrane</keyword>
<dbReference type="NCBIfam" id="TIGR04056">
    <property type="entry name" value="OMP_RagA_SusC"/>
    <property type="match status" value="1"/>
</dbReference>
<dbReference type="Gene3D" id="2.40.170.20">
    <property type="entry name" value="TonB-dependent receptor, beta-barrel domain"/>
    <property type="match status" value="1"/>
</dbReference>
<evidence type="ECO:0000256" key="8">
    <source>
        <dbReference type="SAM" id="SignalP"/>
    </source>
</evidence>
<dbReference type="InterPro" id="IPR012910">
    <property type="entry name" value="Plug_dom"/>
</dbReference>